<dbReference type="InterPro" id="IPR036047">
    <property type="entry name" value="F-box-like_dom_sf"/>
</dbReference>
<dbReference type="SMART" id="SM00256">
    <property type="entry name" value="FBOX"/>
    <property type="match status" value="1"/>
</dbReference>
<sequence length="403" mass="45093">MKNTNSSQLCLPGEIVDDILLCLPAKSLLRFKLVSKPWNSLISGPNFAQSHLNRSNTLISQGERCGNLLRLGQISISKRKHRPDGQGPRPSLSLDSMDADGSHREVVTIDLGLQRYSNRPSILGSCNGLLLVLVNRVDFFLLNPLTRQYKKISPVRLHGGDRLISGLGYESTSGNYKGIIATHSHGGPSSPHIIYDYVYDYKLNNWKRRREFHYGVKYDDSAVMVNGIPHWCVYRQRIQPLEEAADGEGYVSYDLIVYVDLKTEEVKEVELPLWAATGEKRFNLGVLGGCLCMSLDPRGSSTSIEVWAMKEYGIAESWTKLFAINSSFFRQLLLRPICFTGTGRNKVLMQGTYGGKIIIFNLKEELEKLLALYKYGSTVCTYVGSLVFPEEEVGNEAIAQGID</sequence>
<evidence type="ECO:0000313" key="3">
    <source>
        <dbReference type="EMBL" id="OMO85418.1"/>
    </source>
</evidence>
<keyword evidence="4" id="KW-1185">Reference proteome</keyword>
<dbReference type="PANTHER" id="PTHR31672">
    <property type="entry name" value="BNACNNG10540D PROTEIN"/>
    <property type="match status" value="1"/>
</dbReference>
<comment type="caution">
    <text evidence="3">The sequence shown here is derived from an EMBL/GenBank/DDBJ whole genome shotgun (WGS) entry which is preliminary data.</text>
</comment>
<feature type="region of interest" description="Disordered" evidence="1">
    <location>
        <begin position="78"/>
        <end position="98"/>
    </location>
</feature>
<dbReference type="Proteomes" id="UP000187203">
    <property type="component" value="Unassembled WGS sequence"/>
</dbReference>
<dbReference type="AlphaFoldDB" id="A0A1R3IS60"/>
<evidence type="ECO:0000313" key="4">
    <source>
        <dbReference type="Proteomes" id="UP000187203"/>
    </source>
</evidence>
<dbReference type="InterPro" id="IPR006527">
    <property type="entry name" value="F-box-assoc_dom_typ1"/>
</dbReference>
<reference evidence="4" key="1">
    <citation type="submission" date="2013-09" db="EMBL/GenBank/DDBJ databases">
        <title>Corchorus olitorius genome sequencing.</title>
        <authorList>
            <person name="Alam M."/>
            <person name="Haque M.S."/>
            <person name="Islam M.S."/>
            <person name="Emdad E.M."/>
            <person name="Islam M.M."/>
            <person name="Ahmed B."/>
            <person name="Halim A."/>
            <person name="Hossen Q.M.M."/>
            <person name="Hossain M.Z."/>
            <person name="Ahmed R."/>
            <person name="Khan M.M."/>
            <person name="Islam R."/>
            <person name="Rashid M.M."/>
            <person name="Khan S.A."/>
            <person name="Rahman M.S."/>
            <person name="Alam M."/>
            <person name="Yahiya A.S."/>
            <person name="Khan M.S."/>
            <person name="Azam M.S."/>
            <person name="Haque T."/>
            <person name="Lashkar M.Z.H."/>
            <person name="Akhand A.I."/>
            <person name="Morshed G."/>
            <person name="Roy S."/>
            <person name="Uddin K.S."/>
            <person name="Rabeya T."/>
            <person name="Hossain A.S."/>
            <person name="Chowdhury A."/>
            <person name="Snigdha A.R."/>
            <person name="Mortoza M.S."/>
            <person name="Matin S.A."/>
            <person name="Hoque S.M.E."/>
            <person name="Islam M.K."/>
            <person name="Roy D.K."/>
            <person name="Haider R."/>
            <person name="Moosa M.M."/>
            <person name="Elias S.M."/>
            <person name="Hasan A.M."/>
            <person name="Jahan S."/>
            <person name="Shafiuddin M."/>
            <person name="Mahmood N."/>
            <person name="Shommy N.S."/>
        </authorList>
    </citation>
    <scope>NUCLEOTIDE SEQUENCE [LARGE SCALE GENOMIC DNA]</scope>
    <source>
        <strain evidence="4">cv. O-4</strain>
    </source>
</reference>
<dbReference type="Pfam" id="PF00646">
    <property type="entry name" value="F-box"/>
    <property type="match status" value="1"/>
</dbReference>
<dbReference type="PROSITE" id="PS50181">
    <property type="entry name" value="FBOX"/>
    <property type="match status" value="1"/>
</dbReference>
<dbReference type="STRING" id="93759.A0A1R3IS60"/>
<organism evidence="3 4">
    <name type="scientific">Corchorus olitorius</name>
    <dbReference type="NCBI Taxonomy" id="93759"/>
    <lineage>
        <taxon>Eukaryota</taxon>
        <taxon>Viridiplantae</taxon>
        <taxon>Streptophyta</taxon>
        <taxon>Embryophyta</taxon>
        <taxon>Tracheophyta</taxon>
        <taxon>Spermatophyta</taxon>
        <taxon>Magnoliopsida</taxon>
        <taxon>eudicotyledons</taxon>
        <taxon>Gunneridae</taxon>
        <taxon>Pentapetalae</taxon>
        <taxon>rosids</taxon>
        <taxon>malvids</taxon>
        <taxon>Malvales</taxon>
        <taxon>Malvaceae</taxon>
        <taxon>Grewioideae</taxon>
        <taxon>Apeibeae</taxon>
        <taxon>Corchorus</taxon>
    </lineage>
</organism>
<dbReference type="Pfam" id="PF07734">
    <property type="entry name" value="FBA_1"/>
    <property type="match status" value="1"/>
</dbReference>
<name>A0A1R3IS60_9ROSI</name>
<dbReference type="OrthoDB" id="591557at2759"/>
<dbReference type="InterPro" id="IPR001810">
    <property type="entry name" value="F-box_dom"/>
</dbReference>
<dbReference type="Gene3D" id="1.20.1280.50">
    <property type="match status" value="1"/>
</dbReference>
<dbReference type="NCBIfam" id="TIGR01640">
    <property type="entry name" value="F_box_assoc_1"/>
    <property type="match status" value="1"/>
</dbReference>
<dbReference type="PANTHER" id="PTHR31672:SF13">
    <property type="entry name" value="F-BOX PROTEIN CPR30-LIKE"/>
    <property type="match status" value="1"/>
</dbReference>
<evidence type="ECO:0000256" key="1">
    <source>
        <dbReference type="SAM" id="MobiDB-lite"/>
    </source>
</evidence>
<proteinExistence type="predicted"/>
<dbReference type="EMBL" id="AWUE01017712">
    <property type="protein sequence ID" value="OMO85418.1"/>
    <property type="molecule type" value="Genomic_DNA"/>
</dbReference>
<dbReference type="SUPFAM" id="SSF81383">
    <property type="entry name" value="F-box domain"/>
    <property type="match status" value="1"/>
</dbReference>
<dbReference type="InterPro" id="IPR050796">
    <property type="entry name" value="SCF_F-box_component"/>
</dbReference>
<feature type="domain" description="F-box" evidence="2">
    <location>
        <begin position="5"/>
        <end position="51"/>
    </location>
</feature>
<accession>A0A1R3IS60</accession>
<gene>
    <name evidence="3" type="ORF">COLO4_21634</name>
</gene>
<evidence type="ECO:0000259" key="2">
    <source>
        <dbReference type="PROSITE" id="PS50181"/>
    </source>
</evidence>
<dbReference type="CDD" id="cd22157">
    <property type="entry name" value="F-box_AtFBW1-like"/>
    <property type="match status" value="1"/>
</dbReference>
<dbReference type="InterPro" id="IPR017451">
    <property type="entry name" value="F-box-assoc_interact_dom"/>
</dbReference>
<protein>
    <recommendedName>
        <fullName evidence="2">F-box domain-containing protein</fullName>
    </recommendedName>
</protein>